<reference evidence="2 3" key="1">
    <citation type="submission" date="2021-03" db="EMBL/GenBank/DDBJ databases">
        <title>Complete genome sequence of Streptomyces cyanogenus S136, producer of anticancer angucycline landomycin A.</title>
        <authorList>
            <person name="Hrab P."/>
            <person name="Ruckert C."/>
            <person name="Busche T."/>
            <person name="Ostash I."/>
            <person name="Kalinowski J."/>
            <person name="Fedorenko V."/>
            <person name="Yushchuk O."/>
            <person name="Ostash B."/>
        </authorList>
    </citation>
    <scope>NUCLEOTIDE SEQUENCE [LARGE SCALE GENOMIC DNA]</scope>
    <source>
        <strain evidence="2 3">S136</strain>
    </source>
</reference>
<sequence>MLPQTDVHAAIGVTLERSANGSPGRRRPATSWKPCLRGSKDAMEKRLLNQPMVEGGWCGPHAVSLHALVGVGSWAVRTGSGADRGAVFRRLDLVAGGQALDEEEPAALLLIGVPLPYLDALTGTPAWALVRHDHPYFMSGEHGGDTDMHARACITELVVSRRGHKGAA</sequence>
<evidence type="ECO:0000313" key="2">
    <source>
        <dbReference type="EMBL" id="QTE03106.1"/>
    </source>
</evidence>
<evidence type="ECO:0000313" key="3">
    <source>
        <dbReference type="Proteomes" id="UP000663908"/>
    </source>
</evidence>
<name>A0ABX7U253_STRCY</name>
<organism evidence="2 3">
    <name type="scientific">Streptomyces cyanogenus</name>
    <dbReference type="NCBI Taxonomy" id="80860"/>
    <lineage>
        <taxon>Bacteria</taxon>
        <taxon>Bacillati</taxon>
        <taxon>Actinomycetota</taxon>
        <taxon>Actinomycetes</taxon>
        <taxon>Kitasatosporales</taxon>
        <taxon>Streptomycetaceae</taxon>
        <taxon>Streptomyces</taxon>
    </lineage>
</organism>
<feature type="region of interest" description="Disordered" evidence="1">
    <location>
        <begin position="13"/>
        <end position="32"/>
    </location>
</feature>
<dbReference type="Proteomes" id="UP000663908">
    <property type="component" value="Chromosome"/>
</dbReference>
<dbReference type="EMBL" id="CP071839">
    <property type="protein sequence ID" value="QTE03106.1"/>
    <property type="molecule type" value="Genomic_DNA"/>
</dbReference>
<keyword evidence="3" id="KW-1185">Reference proteome</keyword>
<accession>A0ABX7U253</accession>
<protein>
    <submittedName>
        <fullName evidence="2">Uncharacterized protein</fullName>
    </submittedName>
</protein>
<evidence type="ECO:0000256" key="1">
    <source>
        <dbReference type="SAM" id="MobiDB-lite"/>
    </source>
</evidence>
<proteinExistence type="predicted"/>
<gene>
    <name evidence="2" type="ORF">S1361_37570</name>
</gene>